<dbReference type="EMBL" id="JABEMA010000104">
    <property type="protein sequence ID" value="NNH23158.1"/>
    <property type="molecule type" value="Genomic_DNA"/>
</dbReference>
<dbReference type="AlphaFoldDB" id="A0A849C0E2"/>
<comment type="caution">
    <text evidence="3">The sequence shown here is derived from an EMBL/GenBank/DDBJ whole genome shotgun (WGS) entry which is preliminary data.</text>
</comment>
<feature type="transmembrane region" description="Helical" evidence="2">
    <location>
        <begin position="116"/>
        <end position="137"/>
    </location>
</feature>
<organism evidence="3 4">
    <name type="scientific">Pseudokineococcus marinus</name>
    <dbReference type="NCBI Taxonomy" id="351215"/>
    <lineage>
        <taxon>Bacteria</taxon>
        <taxon>Bacillati</taxon>
        <taxon>Actinomycetota</taxon>
        <taxon>Actinomycetes</taxon>
        <taxon>Kineosporiales</taxon>
        <taxon>Kineosporiaceae</taxon>
        <taxon>Pseudokineococcus</taxon>
    </lineage>
</organism>
<feature type="transmembrane region" description="Helical" evidence="2">
    <location>
        <begin position="144"/>
        <end position="165"/>
    </location>
</feature>
<sequence>MASSTAARSAGPPQGPAPEPGGPAATAGTVFTALFGFAHLALVTNLALVVVTAPFLLVVLSERPLASWPALVVTAPLLGPALVGAAGAFADHAADGPGAPLRAFARAWWRGLRRGLAVAALVVAALAVLVVDVVAVWGLRAGAVAVPVLVVLAVLVVVTGLVALVAVADPAGRWAGVAVPRLLLLAAVRAVRRWYLAAASLAALGVLVTAVATSPVLALGLATAPVLYVVWAGCRFALEPSPGDGRG</sequence>
<keyword evidence="2" id="KW-1133">Transmembrane helix</keyword>
<protein>
    <submittedName>
        <fullName evidence="3">Ferredoxin-NADPH reductase</fullName>
    </submittedName>
</protein>
<feature type="region of interest" description="Disordered" evidence="1">
    <location>
        <begin position="1"/>
        <end position="23"/>
    </location>
</feature>
<proteinExistence type="predicted"/>
<evidence type="ECO:0000313" key="3">
    <source>
        <dbReference type="EMBL" id="NNH23158.1"/>
    </source>
</evidence>
<feature type="transmembrane region" description="Helical" evidence="2">
    <location>
        <begin position="195"/>
        <end position="212"/>
    </location>
</feature>
<dbReference type="Proteomes" id="UP000555552">
    <property type="component" value="Unassembled WGS sequence"/>
</dbReference>
<keyword evidence="4" id="KW-1185">Reference proteome</keyword>
<dbReference type="RefSeq" id="WP_171202987.1">
    <property type="nucleotide sequence ID" value="NZ_BAAANP010000001.1"/>
</dbReference>
<feature type="transmembrane region" description="Helical" evidence="2">
    <location>
        <begin position="218"/>
        <end position="238"/>
    </location>
</feature>
<evidence type="ECO:0000256" key="1">
    <source>
        <dbReference type="SAM" id="MobiDB-lite"/>
    </source>
</evidence>
<gene>
    <name evidence="3" type="ORF">HLB09_08650</name>
</gene>
<feature type="transmembrane region" description="Helical" evidence="2">
    <location>
        <begin position="30"/>
        <end position="58"/>
    </location>
</feature>
<accession>A0A849C0E2</accession>
<name>A0A849C0E2_9ACTN</name>
<keyword evidence="2" id="KW-0472">Membrane</keyword>
<feature type="transmembrane region" description="Helical" evidence="2">
    <location>
        <begin position="171"/>
        <end position="188"/>
    </location>
</feature>
<keyword evidence="2" id="KW-0812">Transmembrane</keyword>
<evidence type="ECO:0000313" key="4">
    <source>
        <dbReference type="Proteomes" id="UP000555552"/>
    </source>
</evidence>
<evidence type="ECO:0000256" key="2">
    <source>
        <dbReference type="SAM" id="Phobius"/>
    </source>
</evidence>
<reference evidence="3 4" key="1">
    <citation type="submission" date="2020-05" db="EMBL/GenBank/DDBJ databases">
        <title>MicrobeNet Type strains.</title>
        <authorList>
            <person name="Nicholson A.C."/>
        </authorList>
    </citation>
    <scope>NUCLEOTIDE SEQUENCE [LARGE SCALE GENOMIC DNA]</scope>
    <source>
        <strain evidence="3 4">JCM 14547</strain>
    </source>
</reference>
<feature type="transmembrane region" description="Helical" evidence="2">
    <location>
        <begin position="70"/>
        <end position="90"/>
    </location>
</feature>